<name>A0A8R7QCF7_TRIUA</name>
<dbReference type="AlphaFoldDB" id="A0A8R7QCF7"/>
<evidence type="ECO:0000313" key="2">
    <source>
        <dbReference type="Proteomes" id="UP000015106"/>
    </source>
</evidence>
<organism evidence="1 2">
    <name type="scientific">Triticum urartu</name>
    <name type="common">Red wild einkorn</name>
    <name type="synonym">Crithodium urartu</name>
    <dbReference type="NCBI Taxonomy" id="4572"/>
    <lineage>
        <taxon>Eukaryota</taxon>
        <taxon>Viridiplantae</taxon>
        <taxon>Streptophyta</taxon>
        <taxon>Embryophyta</taxon>
        <taxon>Tracheophyta</taxon>
        <taxon>Spermatophyta</taxon>
        <taxon>Magnoliopsida</taxon>
        <taxon>Liliopsida</taxon>
        <taxon>Poales</taxon>
        <taxon>Poaceae</taxon>
        <taxon>BOP clade</taxon>
        <taxon>Pooideae</taxon>
        <taxon>Triticodae</taxon>
        <taxon>Triticeae</taxon>
        <taxon>Triticinae</taxon>
        <taxon>Triticum</taxon>
    </lineage>
</organism>
<accession>A0A8R7QCF7</accession>
<keyword evidence="2" id="KW-1185">Reference proteome</keyword>
<evidence type="ECO:0000313" key="1">
    <source>
        <dbReference type="EnsemblPlants" id="TuG1812G0500001465.01.T01.cds338533"/>
    </source>
</evidence>
<reference evidence="1" key="2">
    <citation type="submission" date="2018-03" db="EMBL/GenBank/DDBJ databases">
        <title>The Triticum urartu genome reveals the dynamic nature of wheat genome evolution.</title>
        <authorList>
            <person name="Ling H."/>
            <person name="Ma B."/>
            <person name="Shi X."/>
            <person name="Liu H."/>
            <person name="Dong L."/>
            <person name="Sun H."/>
            <person name="Cao Y."/>
            <person name="Gao Q."/>
            <person name="Zheng S."/>
            <person name="Li Y."/>
            <person name="Yu Y."/>
            <person name="Du H."/>
            <person name="Qi M."/>
            <person name="Li Y."/>
            <person name="Yu H."/>
            <person name="Cui Y."/>
            <person name="Wang N."/>
            <person name="Chen C."/>
            <person name="Wu H."/>
            <person name="Zhao Y."/>
            <person name="Zhang J."/>
            <person name="Li Y."/>
            <person name="Zhou W."/>
            <person name="Zhang B."/>
            <person name="Hu W."/>
            <person name="Eijk M."/>
            <person name="Tang J."/>
            <person name="Witsenboer H."/>
            <person name="Zhao S."/>
            <person name="Li Z."/>
            <person name="Zhang A."/>
            <person name="Wang D."/>
            <person name="Liang C."/>
        </authorList>
    </citation>
    <scope>NUCLEOTIDE SEQUENCE [LARGE SCALE GENOMIC DNA]</scope>
    <source>
        <strain evidence="1">cv. G1812</strain>
    </source>
</reference>
<dbReference type="Proteomes" id="UP000015106">
    <property type="component" value="Chromosome 5"/>
</dbReference>
<reference evidence="2" key="1">
    <citation type="journal article" date="2013" name="Nature">
        <title>Draft genome of the wheat A-genome progenitor Triticum urartu.</title>
        <authorList>
            <person name="Ling H.Q."/>
            <person name="Zhao S."/>
            <person name="Liu D."/>
            <person name="Wang J."/>
            <person name="Sun H."/>
            <person name="Zhang C."/>
            <person name="Fan H."/>
            <person name="Li D."/>
            <person name="Dong L."/>
            <person name="Tao Y."/>
            <person name="Gao C."/>
            <person name="Wu H."/>
            <person name="Li Y."/>
            <person name="Cui Y."/>
            <person name="Guo X."/>
            <person name="Zheng S."/>
            <person name="Wang B."/>
            <person name="Yu K."/>
            <person name="Liang Q."/>
            <person name="Yang W."/>
            <person name="Lou X."/>
            <person name="Chen J."/>
            <person name="Feng M."/>
            <person name="Jian J."/>
            <person name="Zhang X."/>
            <person name="Luo G."/>
            <person name="Jiang Y."/>
            <person name="Liu J."/>
            <person name="Wang Z."/>
            <person name="Sha Y."/>
            <person name="Zhang B."/>
            <person name="Wu H."/>
            <person name="Tang D."/>
            <person name="Shen Q."/>
            <person name="Xue P."/>
            <person name="Zou S."/>
            <person name="Wang X."/>
            <person name="Liu X."/>
            <person name="Wang F."/>
            <person name="Yang Y."/>
            <person name="An X."/>
            <person name="Dong Z."/>
            <person name="Zhang K."/>
            <person name="Zhang X."/>
            <person name="Luo M.C."/>
            <person name="Dvorak J."/>
            <person name="Tong Y."/>
            <person name="Wang J."/>
            <person name="Yang H."/>
            <person name="Li Z."/>
            <person name="Wang D."/>
            <person name="Zhang A."/>
            <person name="Wang J."/>
        </authorList>
    </citation>
    <scope>NUCLEOTIDE SEQUENCE</scope>
    <source>
        <strain evidence="2">cv. G1812</strain>
    </source>
</reference>
<dbReference type="EnsemblPlants" id="TuG1812G0500001465.01.T01">
    <property type="protein sequence ID" value="TuG1812G0500001465.01.T01.cds338533"/>
    <property type="gene ID" value="TuG1812G0500001465.01"/>
</dbReference>
<sequence length="127" mass="13409">MTVCEGNCSTSLSFRMTASSGKTTVVALRSMARSGQTVVALLTLLMATTWSEQSVEQVMSAIEMQAEGTSWMTSRTSWALVVEGTTGKMASSVTTSGIAAINVYSSVPVTGTRQSLSREDLGDVSWP</sequence>
<dbReference type="Gramene" id="TuG1812G0500001465.01.T01">
    <property type="protein sequence ID" value="TuG1812G0500001465.01.T01.cds338533"/>
    <property type="gene ID" value="TuG1812G0500001465.01"/>
</dbReference>
<reference evidence="1" key="3">
    <citation type="submission" date="2022-06" db="UniProtKB">
        <authorList>
            <consortium name="EnsemblPlants"/>
        </authorList>
    </citation>
    <scope>IDENTIFICATION</scope>
</reference>
<protein>
    <submittedName>
        <fullName evidence="1">Uncharacterized protein</fullName>
    </submittedName>
</protein>
<proteinExistence type="predicted"/>